<dbReference type="AlphaFoldDB" id="A0AAN6KB92"/>
<organism evidence="1 2">
    <name type="scientific">Friedmanniomyces endolithicus</name>
    <dbReference type="NCBI Taxonomy" id="329885"/>
    <lineage>
        <taxon>Eukaryota</taxon>
        <taxon>Fungi</taxon>
        <taxon>Dikarya</taxon>
        <taxon>Ascomycota</taxon>
        <taxon>Pezizomycotina</taxon>
        <taxon>Dothideomycetes</taxon>
        <taxon>Dothideomycetidae</taxon>
        <taxon>Mycosphaerellales</taxon>
        <taxon>Teratosphaeriaceae</taxon>
        <taxon>Friedmanniomyces</taxon>
    </lineage>
</organism>
<dbReference type="EMBL" id="JAUJLE010000161">
    <property type="protein sequence ID" value="KAK0973410.1"/>
    <property type="molecule type" value="Genomic_DNA"/>
</dbReference>
<sequence>MPSAPLYDLPDEVFLQINDLVHGRPKESISNINTTQPIADPLTRVCKRFRQSVRDEYLSTTTFLYISPVGSCHKGSSFQCPARDLLRWLESVLGPCSENQDEGGVRKLCLKMYASEFLWLFAPLDASQLLDMPSPNHRHSWSRATEGLKRLRVNELKITILEHTCPRPCEAGQFGGNHRSYRTRPIDADGSAPRHFTPDHRWVVKAVLETMSHLSPSAIEFSWSGKPVPRSEVERIAGCSWTLLHSSSSFHTCDTLAYDGSRYRSWADVQDEKTVYRVPVVWANESRAGSDCEADGGERFGGHGRWASPVVR</sequence>
<protein>
    <recommendedName>
        <fullName evidence="3">F-box domain-containing protein</fullName>
    </recommendedName>
</protein>
<evidence type="ECO:0008006" key="3">
    <source>
        <dbReference type="Google" id="ProtNLM"/>
    </source>
</evidence>
<reference evidence="1" key="1">
    <citation type="submission" date="2023-06" db="EMBL/GenBank/DDBJ databases">
        <title>Black Yeasts Isolated from many extreme environments.</title>
        <authorList>
            <person name="Coleine C."/>
            <person name="Stajich J.E."/>
            <person name="Selbmann L."/>
        </authorList>
    </citation>
    <scope>NUCLEOTIDE SEQUENCE</scope>
    <source>
        <strain evidence="1">CCFEE 5200</strain>
    </source>
</reference>
<proteinExistence type="predicted"/>
<accession>A0AAN6KB92</accession>
<evidence type="ECO:0000313" key="1">
    <source>
        <dbReference type="EMBL" id="KAK0973410.1"/>
    </source>
</evidence>
<dbReference type="Proteomes" id="UP001175353">
    <property type="component" value="Unassembled WGS sequence"/>
</dbReference>
<keyword evidence="2" id="KW-1185">Reference proteome</keyword>
<gene>
    <name evidence="1" type="ORF">LTR91_014759</name>
</gene>
<evidence type="ECO:0000313" key="2">
    <source>
        <dbReference type="Proteomes" id="UP001175353"/>
    </source>
</evidence>
<comment type="caution">
    <text evidence="1">The sequence shown here is derived from an EMBL/GenBank/DDBJ whole genome shotgun (WGS) entry which is preliminary data.</text>
</comment>
<name>A0AAN6KB92_9PEZI</name>